<evidence type="ECO:0000313" key="5">
    <source>
        <dbReference type="Proteomes" id="UP000318571"/>
    </source>
</evidence>
<keyword evidence="1 3" id="KW-0732">Signal</keyword>
<dbReference type="InterPro" id="IPR050975">
    <property type="entry name" value="Sleep_regulator"/>
</dbReference>
<comment type="caution">
    <text evidence="4">The sequence shown here is derived from an EMBL/GenBank/DDBJ whole genome shotgun (WGS) entry which is preliminary data.</text>
</comment>
<proteinExistence type="predicted"/>
<dbReference type="InterPro" id="IPR031424">
    <property type="entry name" value="QVR-like"/>
</dbReference>
<dbReference type="CDD" id="cd23589">
    <property type="entry name" value="TFP_LU_ECD_Rtv"/>
    <property type="match status" value="1"/>
</dbReference>
<dbReference type="Pfam" id="PF17064">
    <property type="entry name" value="QVR"/>
    <property type="match status" value="1"/>
</dbReference>
<name>A0A553NQV8_TIGCA</name>
<keyword evidence="2" id="KW-0325">Glycoprotein</keyword>
<reference evidence="4 5" key="1">
    <citation type="journal article" date="2018" name="Nat. Ecol. Evol.">
        <title>Genomic signatures of mitonuclear coevolution across populations of Tigriopus californicus.</title>
        <authorList>
            <person name="Barreto F.S."/>
            <person name="Watson E.T."/>
            <person name="Lima T.G."/>
            <person name="Willett C.S."/>
            <person name="Edmands S."/>
            <person name="Li W."/>
            <person name="Burton R.S."/>
        </authorList>
    </citation>
    <scope>NUCLEOTIDE SEQUENCE [LARGE SCALE GENOMIC DNA]</scope>
    <source>
        <strain evidence="4 5">San Diego</strain>
    </source>
</reference>
<dbReference type="AlphaFoldDB" id="A0A553NQV8"/>
<evidence type="ECO:0000256" key="2">
    <source>
        <dbReference type="ARBA" id="ARBA00023180"/>
    </source>
</evidence>
<evidence type="ECO:0000313" key="4">
    <source>
        <dbReference type="EMBL" id="TRY67817.1"/>
    </source>
</evidence>
<gene>
    <name evidence="4" type="ORF">TCAL_16961</name>
</gene>
<evidence type="ECO:0000256" key="3">
    <source>
        <dbReference type="SAM" id="SignalP"/>
    </source>
</evidence>
<sequence>MRYLELFLLGALTLSHHILRSEATIKRCFACRSRGEQGDCRDPFYLSANSTVVESKRAGVETPPCASGWCSKIMEGDDKNFKDAEYGRATERDCLQRPPSDLKQRCAQVLWKRKQVTMCFCKGDLCNHGSTAIATSLALLVTMSTIVRYLS</sequence>
<dbReference type="GO" id="GO:0032222">
    <property type="term" value="P:regulation of synaptic transmission, cholinergic"/>
    <property type="evidence" value="ECO:0007669"/>
    <property type="project" value="InterPro"/>
</dbReference>
<accession>A0A553NQV8</accession>
<protein>
    <submittedName>
        <fullName evidence="4">Uncharacterized protein</fullName>
    </submittedName>
</protein>
<dbReference type="EMBL" id="VCGU01000011">
    <property type="protein sequence ID" value="TRY67817.1"/>
    <property type="molecule type" value="Genomic_DNA"/>
</dbReference>
<dbReference type="GO" id="GO:0030431">
    <property type="term" value="P:sleep"/>
    <property type="evidence" value="ECO:0007669"/>
    <property type="project" value="InterPro"/>
</dbReference>
<evidence type="ECO:0000256" key="1">
    <source>
        <dbReference type="ARBA" id="ARBA00022729"/>
    </source>
</evidence>
<dbReference type="Proteomes" id="UP000318571">
    <property type="component" value="Chromosome 4"/>
</dbReference>
<dbReference type="OMA" id="SCKDPFN"/>
<feature type="signal peptide" evidence="3">
    <location>
        <begin position="1"/>
        <end position="23"/>
    </location>
</feature>
<organism evidence="4 5">
    <name type="scientific">Tigriopus californicus</name>
    <name type="common">Marine copepod</name>
    <dbReference type="NCBI Taxonomy" id="6832"/>
    <lineage>
        <taxon>Eukaryota</taxon>
        <taxon>Metazoa</taxon>
        <taxon>Ecdysozoa</taxon>
        <taxon>Arthropoda</taxon>
        <taxon>Crustacea</taxon>
        <taxon>Multicrustacea</taxon>
        <taxon>Hexanauplia</taxon>
        <taxon>Copepoda</taxon>
        <taxon>Harpacticoida</taxon>
        <taxon>Harpacticidae</taxon>
        <taxon>Tigriopus</taxon>
    </lineage>
</organism>
<keyword evidence="5" id="KW-1185">Reference proteome</keyword>
<feature type="chain" id="PRO_5022003446" evidence="3">
    <location>
        <begin position="24"/>
        <end position="151"/>
    </location>
</feature>
<dbReference type="PANTHER" id="PTHR33562:SF22">
    <property type="entry name" value="PROTEIN QUIVER"/>
    <property type="match status" value="1"/>
</dbReference>
<dbReference type="PANTHER" id="PTHR33562">
    <property type="entry name" value="ATILLA, ISOFORM B-RELATED-RELATED"/>
    <property type="match status" value="1"/>
</dbReference>